<keyword evidence="8" id="KW-0413">Isomerase</keyword>
<evidence type="ECO:0000256" key="4">
    <source>
        <dbReference type="ARBA" id="ARBA00022801"/>
    </source>
</evidence>
<dbReference type="GO" id="GO:0009378">
    <property type="term" value="F:four-way junction helicase activity"/>
    <property type="evidence" value="ECO:0007669"/>
    <property type="project" value="TreeGrafter"/>
</dbReference>
<dbReference type="Pfam" id="PF16124">
    <property type="entry name" value="RecQ_Zn_bind"/>
    <property type="match status" value="1"/>
</dbReference>
<dbReference type="InterPro" id="IPR011545">
    <property type="entry name" value="DEAD/DEAH_box_helicase_dom"/>
</dbReference>
<dbReference type="RefSeq" id="WP_141967396.1">
    <property type="nucleotide sequence ID" value="NZ_VFPO01000001.1"/>
</dbReference>
<evidence type="ECO:0000256" key="1">
    <source>
        <dbReference type="ARBA" id="ARBA00005446"/>
    </source>
</evidence>
<dbReference type="SMART" id="SM00490">
    <property type="entry name" value="HELICc"/>
    <property type="match status" value="1"/>
</dbReference>
<dbReference type="PANTHER" id="PTHR13710">
    <property type="entry name" value="DNA HELICASE RECQ FAMILY MEMBER"/>
    <property type="match status" value="1"/>
</dbReference>
<keyword evidence="16" id="KW-1185">Reference proteome</keyword>
<organism evidence="15 16">
    <name type="scientific">Actinomadura hallensis</name>
    <dbReference type="NCBI Taxonomy" id="337895"/>
    <lineage>
        <taxon>Bacteria</taxon>
        <taxon>Bacillati</taxon>
        <taxon>Actinomycetota</taxon>
        <taxon>Actinomycetes</taxon>
        <taxon>Streptosporangiales</taxon>
        <taxon>Thermomonosporaceae</taxon>
        <taxon>Actinomadura</taxon>
    </lineage>
</organism>
<evidence type="ECO:0000313" key="15">
    <source>
        <dbReference type="EMBL" id="TQM68134.1"/>
    </source>
</evidence>
<proteinExistence type="inferred from homology"/>
<dbReference type="Pfam" id="PF00271">
    <property type="entry name" value="Helicase_C"/>
    <property type="match status" value="1"/>
</dbReference>
<evidence type="ECO:0000256" key="11">
    <source>
        <dbReference type="ARBA" id="ARBA00044535"/>
    </source>
</evidence>
<dbReference type="InterPro" id="IPR014001">
    <property type="entry name" value="Helicase_ATP-bd"/>
</dbReference>
<dbReference type="InterPro" id="IPR004589">
    <property type="entry name" value="DNA_helicase_ATP-dep_RecQ"/>
</dbReference>
<dbReference type="GO" id="GO:0006310">
    <property type="term" value="P:DNA recombination"/>
    <property type="evidence" value="ECO:0007669"/>
    <property type="project" value="InterPro"/>
</dbReference>
<evidence type="ECO:0000256" key="8">
    <source>
        <dbReference type="ARBA" id="ARBA00023235"/>
    </source>
</evidence>
<sequence length="695" mass="76271">MSTPDGLRDAAERCLRALAGDHARLRDDQWTAIRSLVVERRRALVVQRTGWGKSAVYFVATRLLRERGAGPTVIISPLLALMRNQIEAARRAGIHARTINSSNTGDWDQIFAEVDAGDVDVLLVSPERLNNPDFRDLVLPKLAAGAGLVVVDEAHCISDWGHDFRPDYRRLRTLLAELPPGIPVLATTATANARVTQDVAEQLAGDDALVLRGPLERESLRLAVVSLPTPEQRIAWLGEHLADLPGSGIIYTLTVAAAHEISGYLRDRGHEVAAYSGQTEQAERLQAEQDLLDNKLKALVATSALGMGFDKPDLGFIVHVGAPQSPVAYYQQIGRAGRGVDRAEVILLPGREDREIWAYFAGLVFPPEPVVRRTLDVLEAAGRPLSTGALEPLVDLSRARLEMMLKVLDVDGAVRRVKGGWTSTGVPWEYDRERYERVTAERRREQQAMLDYISATTCREEFLRRRLDDPAAAPCGRCDNCTGRHWPADVASESASRARDRLHRPGVDLQPRRMWPTGVKDDLGVSGRIDLQAETGRALGRLTDIGWGNRLRELFAGDDTDVPADLVDAVVKVLAAWDWSARPTGVVTIGSRSRPRLVTTLGHRIAEIGRLPYLGELAPVGDPFPRRHNSAQRLRSVWNALSVPADLAAALPANPGPILLVDDRIETGWTMTVATRLLRRSGAAQVLPLTLATPN</sequence>
<reference evidence="15 16" key="1">
    <citation type="submission" date="2019-06" db="EMBL/GenBank/DDBJ databases">
        <title>Sequencing the genomes of 1000 actinobacteria strains.</title>
        <authorList>
            <person name="Klenk H.-P."/>
        </authorList>
    </citation>
    <scope>NUCLEOTIDE SEQUENCE [LARGE SCALE GENOMIC DNA]</scope>
    <source>
        <strain evidence="15 16">DSM 45043</strain>
    </source>
</reference>
<dbReference type="GO" id="GO:0003677">
    <property type="term" value="F:DNA binding"/>
    <property type="evidence" value="ECO:0007669"/>
    <property type="project" value="UniProtKB-KW"/>
</dbReference>
<evidence type="ECO:0000256" key="3">
    <source>
        <dbReference type="ARBA" id="ARBA00022741"/>
    </source>
</evidence>
<evidence type="ECO:0000256" key="12">
    <source>
        <dbReference type="ARBA" id="ARBA00044550"/>
    </source>
</evidence>
<dbReference type="SUPFAM" id="SSF53271">
    <property type="entry name" value="PRTase-like"/>
    <property type="match status" value="2"/>
</dbReference>
<dbReference type="Proteomes" id="UP000316706">
    <property type="component" value="Unassembled WGS sequence"/>
</dbReference>
<dbReference type="GO" id="GO:0043590">
    <property type="term" value="C:bacterial nucleoid"/>
    <property type="evidence" value="ECO:0007669"/>
    <property type="project" value="TreeGrafter"/>
</dbReference>
<dbReference type="PANTHER" id="PTHR13710:SF105">
    <property type="entry name" value="ATP-DEPENDENT DNA HELICASE Q1"/>
    <property type="match status" value="1"/>
</dbReference>
<evidence type="ECO:0000256" key="10">
    <source>
        <dbReference type="ARBA" id="ARBA00034808"/>
    </source>
</evidence>
<evidence type="ECO:0000259" key="13">
    <source>
        <dbReference type="PROSITE" id="PS51192"/>
    </source>
</evidence>
<comment type="caution">
    <text evidence="15">The sequence shown here is derived from an EMBL/GenBank/DDBJ whole genome shotgun (WGS) entry which is preliminary data.</text>
</comment>
<dbReference type="EMBL" id="VFPO01000001">
    <property type="protein sequence ID" value="TQM68134.1"/>
    <property type="molecule type" value="Genomic_DNA"/>
</dbReference>
<protein>
    <recommendedName>
        <fullName evidence="11">ATP-dependent DNA helicase RecQ</fullName>
        <ecNumber evidence="10">5.6.2.4</ecNumber>
    </recommendedName>
    <alternativeName>
        <fullName evidence="12">DNA 3'-5' helicase RecQ</fullName>
    </alternativeName>
</protein>
<dbReference type="Gene3D" id="1.10.10.10">
    <property type="entry name" value="Winged helix-like DNA-binding domain superfamily/Winged helix DNA-binding domain"/>
    <property type="match status" value="1"/>
</dbReference>
<dbReference type="AlphaFoldDB" id="A0A543IC34"/>
<accession>A0A543IC34</accession>
<comment type="similarity">
    <text evidence="1">Belongs to the helicase family. RecQ subfamily.</text>
</comment>
<dbReference type="InterPro" id="IPR001650">
    <property type="entry name" value="Helicase_C-like"/>
</dbReference>
<dbReference type="Gene3D" id="3.40.50.300">
    <property type="entry name" value="P-loop containing nucleotide triphosphate hydrolases"/>
    <property type="match status" value="2"/>
</dbReference>
<feature type="domain" description="Helicase C-terminal" evidence="14">
    <location>
        <begin position="236"/>
        <end position="386"/>
    </location>
</feature>
<dbReference type="GO" id="GO:0005524">
    <property type="term" value="F:ATP binding"/>
    <property type="evidence" value="ECO:0007669"/>
    <property type="project" value="UniProtKB-KW"/>
</dbReference>
<dbReference type="GO" id="GO:0046872">
    <property type="term" value="F:metal ion binding"/>
    <property type="evidence" value="ECO:0007669"/>
    <property type="project" value="UniProtKB-KW"/>
</dbReference>
<keyword evidence="4" id="KW-0378">Hydrolase</keyword>
<keyword evidence="3" id="KW-0547">Nucleotide-binding</keyword>
<dbReference type="NCBIfam" id="TIGR00614">
    <property type="entry name" value="recQ_fam"/>
    <property type="match status" value="1"/>
</dbReference>
<name>A0A543IC34_9ACTN</name>
<evidence type="ECO:0000256" key="7">
    <source>
        <dbReference type="ARBA" id="ARBA00023125"/>
    </source>
</evidence>
<dbReference type="InterPro" id="IPR002464">
    <property type="entry name" value="DNA/RNA_helicase_DEAH_CS"/>
</dbReference>
<keyword evidence="2" id="KW-0479">Metal-binding</keyword>
<dbReference type="EC" id="5.6.2.4" evidence="10"/>
<gene>
    <name evidence="15" type="ORF">FHX41_1769</name>
</gene>
<evidence type="ECO:0000256" key="6">
    <source>
        <dbReference type="ARBA" id="ARBA00022840"/>
    </source>
</evidence>
<dbReference type="PROSITE" id="PS51194">
    <property type="entry name" value="HELICASE_CTER"/>
    <property type="match status" value="1"/>
</dbReference>
<keyword evidence="5 15" id="KW-0347">Helicase</keyword>
<dbReference type="InterPro" id="IPR036388">
    <property type="entry name" value="WH-like_DNA-bd_sf"/>
</dbReference>
<dbReference type="GO" id="GO:0005737">
    <property type="term" value="C:cytoplasm"/>
    <property type="evidence" value="ECO:0007669"/>
    <property type="project" value="TreeGrafter"/>
</dbReference>
<dbReference type="OrthoDB" id="9760034at2"/>
<keyword evidence="6" id="KW-0067">ATP-binding</keyword>
<dbReference type="GO" id="GO:0030894">
    <property type="term" value="C:replisome"/>
    <property type="evidence" value="ECO:0007669"/>
    <property type="project" value="TreeGrafter"/>
</dbReference>
<dbReference type="Pfam" id="PF00270">
    <property type="entry name" value="DEAD"/>
    <property type="match status" value="1"/>
</dbReference>
<comment type="catalytic activity">
    <reaction evidence="9">
        <text>Couples ATP hydrolysis with the unwinding of duplex DNA by translocating in the 3'-5' direction.</text>
        <dbReference type="EC" id="5.6.2.4"/>
    </reaction>
</comment>
<dbReference type="GO" id="GO:0016787">
    <property type="term" value="F:hydrolase activity"/>
    <property type="evidence" value="ECO:0007669"/>
    <property type="project" value="UniProtKB-KW"/>
</dbReference>
<evidence type="ECO:0000259" key="14">
    <source>
        <dbReference type="PROSITE" id="PS51194"/>
    </source>
</evidence>
<feature type="domain" description="Helicase ATP-binding" evidence="13">
    <location>
        <begin position="34"/>
        <end position="209"/>
    </location>
</feature>
<keyword evidence="7" id="KW-0238">DNA-binding</keyword>
<dbReference type="InterPro" id="IPR032284">
    <property type="entry name" value="RecQ_Zn-bd"/>
</dbReference>
<dbReference type="InterPro" id="IPR029057">
    <property type="entry name" value="PRTase-like"/>
</dbReference>
<dbReference type="InterPro" id="IPR027417">
    <property type="entry name" value="P-loop_NTPase"/>
</dbReference>
<evidence type="ECO:0000256" key="5">
    <source>
        <dbReference type="ARBA" id="ARBA00022806"/>
    </source>
</evidence>
<dbReference type="SMART" id="SM00487">
    <property type="entry name" value="DEXDc"/>
    <property type="match status" value="1"/>
</dbReference>
<evidence type="ECO:0000313" key="16">
    <source>
        <dbReference type="Proteomes" id="UP000316706"/>
    </source>
</evidence>
<dbReference type="GO" id="GO:0043138">
    <property type="term" value="F:3'-5' DNA helicase activity"/>
    <property type="evidence" value="ECO:0007669"/>
    <property type="project" value="UniProtKB-EC"/>
</dbReference>
<evidence type="ECO:0000256" key="9">
    <source>
        <dbReference type="ARBA" id="ARBA00034617"/>
    </source>
</evidence>
<dbReference type="SUPFAM" id="SSF52540">
    <property type="entry name" value="P-loop containing nucleoside triphosphate hydrolases"/>
    <property type="match status" value="1"/>
</dbReference>
<dbReference type="GO" id="GO:0006281">
    <property type="term" value="P:DNA repair"/>
    <property type="evidence" value="ECO:0007669"/>
    <property type="project" value="TreeGrafter"/>
</dbReference>
<dbReference type="PROSITE" id="PS51192">
    <property type="entry name" value="HELICASE_ATP_BIND_1"/>
    <property type="match status" value="1"/>
</dbReference>
<dbReference type="PROSITE" id="PS00690">
    <property type="entry name" value="DEAH_ATP_HELICASE"/>
    <property type="match status" value="1"/>
</dbReference>
<evidence type="ECO:0000256" key="2">
    <source>
        <dbReference type="ARBA" id="ARBA00022723"/>
    </source>
</evidence>